<evidence type="ECO:0000256" key="2">
    <source>
        <dbReference type="ARBA" id="ARBA00022837"/>
    </source>
</evidence>
<gene>
    <name evidence="5" type="primary">LOC101858253</name>
</gene>
<keyword evidence="2" id="KW-0106">Calcium</keyword>
<dbReference type="Gene3D" id="1.10.238.10">
    <property type="entry name" value="EF-hand"/>
    <property type="match status" value="1"/>
</dbReference>
<evidence type="ECO:0000256" key="1">
    <source>
        <dbReference type="ARBA" id="ARBA00022737"/>
    </source>
</evidence>
<dbReference type="PROSITE" id="PS00018">
    <property type="entry name" value="EF_HAND_1"/>
    <property type="match status" value="1"/>
</dbReference>
<dbReference type="InterPro" id="IPR018247">
    <property type="entry name" value="EF_Hand_1_Ca_BS"/>
</dbReference>
<evidence type="ECO:0000259" key="3">
    <source>
        <dbReference type="PROSITE" id="PS50222"/>
    </source>
</evidence>
<dbReference type="RefSeq" id="XP_005093576.1">
    <property type="nucleotide sequence ID" value="XM_005093519.3"/>
</dbReference>
<evidence type="ECO:0000313" key="5">
    <source>
        <dbReference type="RefSeq" id="XP_005093576.1"/>
    </source>
</evidence>
<dbReference type="Proteomes" id="UP000694888">
    <property type="component" value="Unplaced"/>
</dbReference>
<feature type="domain" description="EF-hand" evidence="3">
    <location>
        <begin position="100"/>
        <end position="135"/>
    </location>
</feature>
<dbReference type="InterPro" id="IPR002048">
    <property type="entry name" value="EF_hand_dom"/>
</dbReference>
<dbReference type="GeneID" id="101858253"/>
<dbReference type="PANTHER" id="PTHR23050">
    <property type="entry name" value="CALCIUM BINDING PROTEIN"/>
    <property type="match status" value="1"/>
</dbReference>
<reference evidence="5" key="1">
    <citation type="submission" date="2025-08" db="UniProtKB">
        <authorList>
            <consortium name="RefSeq"/>
        </authorList>
    </citation>
    <scope>IDENTIFICATION</scope>
</reference>
<dbReference type="InterPro" id="IPR011992">
    <property type="entry name" value="EF-hand-dom_pair"/>
</dbReference>
<sequence>MSKFGSHNSMNVPYTSVLSLQAKEMHLVLKTYNEADEGRKGYLNHDDVKVAVMMLFGHKPSKSEVLQIMSTYGSEQSSGERGLSLAQFTEAVKPKFAAVDEDEQIRSTFLAFDKNCRGFLSKEDVKSVFQQVCPHFPEHQVELAFKELDRDSDGRISYKDFDFMMKFNNLS</sequence>
<keyword evidence="1" id="KW-0677">Repeat</keyword>
<evidence type="ECO:0000313" key="4">
    <source>
        <dbReference type="Proteomes" id="UP000694888"/>
    </source>
</evidence>
<dbReference type="Pfam" id="PF13499">
    <property type="entry name" value="EF-hand_7"/>
    <property type="match status" value="1"/>
</dbReference>
<keyword evidence="4" id="KW-1185">Reference proteome</keyword>
<dbReference type="SMART" id="SM00054">
    <property type="entry name" value="EFh"/>
    <property type="match status" value="3"/>
</dbReference>
<protein>
    <submittedName>
        <fullName evidence="5">EF-hand calcium-binding domain-containing protein 11</fullName>
    </submittedName>
</protein>
<organism evidence="4 5">
    <name type="scientific">Aplysia californica</name>
    <name type="common">California sea hare</name>
    <dbReference type="NCBI Taxonomy" id="6500"/>
    <lineage>
        <taxon>Eukaryota</taxon>
        <taxon>Metazoa</taxon>
        <taxon>Spiralia</taxon>
        <taxon>Lophotrochozoa</taxon>
        <taxon>Mollusca</taxon>
        <taxon>Gastropoda</taxon>
        <taxon>Heterobranchia</taxon>
        <taxon>Euthyneura</taxon>
        <taxon>Tectipleura</taxon>
        <taxon>Aplysiida</taxon>
        <taxon>Aplysioidea</taxon>
        <taxon>Aplysiidae</taxon>
        <taxon>Aplysia</taxon>
    </lineage>
</organism>
<feature type="domain" description="EF-hand" evidence="3">
    <location>
        <begin position="136"/>
        <end position="171"/>
    </location>
</feature>
<dbReference type="PROSITE" id="PS50222">
    <property type="entry name" value="EF_HAND_2"/>
    <property type="match status" value="2"/>
</dbReference>
<accession>A0ABM0JH66</accession>
<proteinExistence type="predicted"/>
<dbReference type="InterPro" id="IPR050145">
    <property type="entry name" value="Centrin_CML-like"/>
</dbReference>
<name>A0ABM0JH66_APLCA</name>
<dbReference type="CDD" id="cd00051">
    <property type="entry name" value="EFh"/>
    <property type="match status" value="1"/>
</dbReference>
<dbReference type="SUPFAM" id="SSF47473">
    <property type="entry name" value="EF-hand"/>
    <property type="match status" value="1"/>
</dbReference>